<proteinExistence type="predicted"/>
<dbReference type="InterPro" id="IPR013940">
    <property type="entry name" value="Spo22/ZIP4/TEX11"/>
</dbReference>
<sequence>MKEEDDYHLEIRRVHFVFCICCKRFCQSLYDEAISAVTRAKEMLSKFPNETAYLTMLCYNFGVDCYQAKDFDHGVTWLRESYTLGKDSSDISHKTQARTLRLLANCYMEWECDGWQENALNAVSLSIKEHAHSAGVYLRLQLVLMTKQTASCIKQAVDDLLHHQDCSIGLTLNAIQLFKRHQSPELLFDLRHVIIKKFDMHPDSGRLFVNLLDLFLDASEIHCAKTFAEECIN</sequence>
<keyword evidence="1" id="KW-0469">Meiosis</keyword>
<evidence type="ECO:0000256" key="2">
    <source>
        <dbReference type="ARBA" id="ARBA00031845"/>
    </source>
</evidence>
<feature type="non-terminal residue" evidence="3">
    <location>
        <position position="1"/>
    </location>
</feature>
<organism evidence="3 4">
    <name type="scientific">Candidula unifasciata</name>
    <dbReference type="NCBI Taxonomy" id="100452"/>
    <lineage>
        <taxon>Eukaryota</taxon>
        <taxon>Metazoa</taxon>
        <taxon>Spiralia</taxon>
        <taxon>Lophotrochozoa</taxon>
        <taxon>Mollusca</taxon>
        <taxon>Gastropoda</taxon>
        <taxon>Heterobranchia</taxon>
        <taxon>Euthyneura</taxon>
        <taxon>Panpulmonata</taxon>
        <taxon>Eupulmonata</taxon>
        <taxon>Stylommatophora</taxon>
        <taxon>Helicina</taxon>
        <taxon>Helicoidea</taxon>
        <taxon>Geomitridae</taxon>
        <taxon>Candidula</taxon>
    </lineage>
</organism>
<evidence type="ECO:0000313" key="4">
    <source>
        <dbReference type="Proteomes" id="UP000678393"/>
    </source>
</evidence>
<reference evidence="3" key="1">
    <citation type="submission" date="2021-04" db="EMBL/GenBank/DDBJ databases">
        <authorList>
            <consortium name="Molecular Ecology Group"/>
        </authorList>
    </citation>
    <scope>NUCLEOTIDE SEQUENCE</scope>
</reference>
<name>A0A8S3ZPY7_9EUPU</name>
<dbReference type="InterPro" id="IPR011990">
    <property type="entry name" value="TPR-like_helical_dom_sf"/>
</dbReference>
<dbReference type="PANTHER" id="PTHR38487">
    <property type="entry name" value="TESTIS EXPRESSED 11"/>
    <property type="match status" value="1"/>
</dbReference>
<dbReference type="Proteomes" id="UP000678393">
    <property type="component" value="Unassembled WGS sequence"/>
</dbReference>
<dbReference type="Pfam" id="PF08631">
    <property type="entry name" value="SPO22"/>
    <property type="match status" value="1"/>
</dbReference>
<protein>
    <recommendedName>
        <fullName evidence="2">Protein ZIP4 homolog</fullName>
    </recommendedName>
</protein>
<comment type="caution">
    <text evidence="3">The sequence shown here is derived from an EMBL/GenBank/DDBJ whole genome shotgun (WGS) entry which is preliminary data.</text>
</comment>
<dbReference type="PANTHER" id="PTHR38487:SF1">
    <property type="entry name" value="PROTEIN ZIP4 HOMOLOG"/>
    <property type="match status" value="1"/>
</dbReference>
<dbReference type="GO" id="GO:0051321">
    <property type="term" value="P:meiotic cell cycle"/>
    <property type="evidence" value="ECO:0007669"/>
    <property type="project" value="UniProtKB-KW"/>
</dbReference>
<dbReference type="Gene3D" id="1.25.40.10">
    <property type="entry name" value="Tetratricopeptide repeat domain"/>
    <property type="match status" value="1"/>
</dbReference>
<accession>A0A8S3ZPY7</accession>
<dbReference type="EMBL" id="CAJHNH020004766">
    <property type="protein sequence ID" value="CAG5131593.1"/>
    <property type="molecule type" value="Genomic_DNA"/>
</dbReference>
<keyword evidence="4" id="KW-1185">Reference proteome</keyword>
<dbReference type="OrthoDB" id="65716at2759"/>
<dbReference type="AlphaFoldDB" id="A0A8S3ZPY7"/>
<evidence type="ECO:0000313" key="3">
    <source>
        <dbReference type="EMBL" id="CAG5131593.1"/>
    </source>
</evidence>
<dbReference type="SUPFAM" id="SSF48452">
    <property type="entry name" value="TPR-like"/>
    <property type="match status" value="1"/>
</dbReference>
<gene>
    <name evidence="3" type="ORF">CUNI_LOCUS17151</name>
</gene>
<evidence type="ECO:0000256" key="1">
    <source>
        <dbReference type="ARBA" id="ARBA00023254"/>
    </source>
</evidence>